<evidence type="ECO:0000259" key="10">
    <source>
        <dbReference type="PROSITE" id="PS50835"/>
    </source>
</evidence>
<dbReference type="InterPro" id="IPR007110">
    <property type="entry name" value="Ig-like_dom"/>
</dbReference>
<keyword evidence="5" id="KW-0472">Membrane</keyword>
<evidence type="ECO:0000256" key="1">
    <source>
        <dbReference type="ARBA" id="ARBA00004236"/>
    </source>
</evidence>
<feature type="domain" description="Ig-like" evidence="10">
    <location>
        <begin position="249"/>
        <end position="347"/>
    </location>
</feature>
<dbReference type="InterPro" id="IPR003599">
    <property type="entry name" value="Ig_sub"/>
</dbReference>
<dbReference type="GO" id="GO:0043005">
    <property type="term" value="C:neuron projection"/>
    <property type="evidence" value="ECO:0007669"/>
    <property type="project" value="TreeGrafter"/>
</dbReference>
<evidence type="ECO:0000256" key="5">
    <source>
        <dbReference type="ARBA" id="ARBA00023136"/>
    </source>
</evidence>
<dbReference type="SUPFAM" id="SSF48726">
    <property type="entry name" value="Immunoglobulin"/>
    <property type="match status" value="3"/>
</dbReference>
<dbReference type="InterPro" id="IPR013783">
    <property type="entry name" value="Ig-like_fold"/>
</dbReference>
<dbReference type="InterPro" id="IPR013106">
    <property type="entry name" value="Ig_V-set"/>
</dbReference>
<feature type="signal peptide" evidence="9">
    <location>
        <begin position="1"/>
        <end position="16"/>
    </location>
</feature>
<comment type="subcellular location">
    <subcellularLocation>
        <location evidence="1">Cell membrane</location>
    </subcellularLocation>
</comment>
<keyword evidence="7" id="KW-0325">Glycoprotein</keyword>
<dbReference type="GO" id="GO:0005886">
    <property type="term" value="C:plasma membrane"/>
    <property type="evidence" value="ECO:0007669"/>
    <property type="project" value="UniProtKB-SubCell"/>
</dbReference>
<dbReference type="AlphaFoldDB" id="A0A1D1VVS8"/>
<dbReference type="PANTHER" id="PTHR12231">
    <property type="entry name" value="CTX-RELATED TYPE I TRANSMEMBRANE PROTEIN"/>
    <property type="match status" value="1"/>
</dbReference>
<evidence type="ECO:0000256" key="7">
    <source>
        <dbReference type="ARBA" id="ARBA00023180"/>
    </source>
</evidence>
<dbReference type="Pfam" id="PF13927">
    <property type="entry name" value="Ig_3"/>
    <property type="match status" value="2"/>
</dbReference>
<evidence type="ECO:0000256" key="4">
    <source>
        <dbReference type="ARBA" id="ARBA00022737"/>
    </source>
</evidence>
<dbReference type="SMART" id="SM00408">
    <property type="entry name" value="IGc2"/>
    <property type="match status" value="3"/>
</dbReference>
<evidence type="ECO:0000256" key="9">
    <source>
        <dbReference type="SAM" id="SignalP"/>
    </source>
</evidence>
<keyword evidence="12" id="KW-1185">Reference proteome</keyword>
<dbReference type="CDD" id="cd00096">
    <property type="entry name" value="Ig"/>
    <property type="match status" value="1"/>
</dbReference>
<dbReference type="Pfam" id="PF07686">
    <property type="entry name" value="V-set"/>
    <property type="match status" value="1"/>
</dbReference>
<dbReference type="FunFam" id="2.60.40.10:FF:000328">
    <property type="entry name" value="CLUMA_CG000981, isoform A"/>
    <property type="match status" value="1"/>
</dbReference>
<accession>A0A1D1VVS8</accession>
<dbReference type="EMBL" id="BDGG01000010">
    <property type="protein sequence ID" value="GAV04353.1"/>
    <property type="molecule type" value="Genomic_DNA"/>
</dbReference>
<dbReference type="FunFam" id="2.60.40.10:FF:000032">
    <property type="entry name" value="palladin isoform X1"/>
    <property type="match status" value="1"/>
</dbReference>
<dbReference type="Proteomes" id="UP000186922">
    <property type="component" value="Unassembled WGS sequence"/>
</dbReference>
<evidence type="ECO:0000256" key="8">
    <source>
        <dbReference type="ARBA" id="ARBA00023319"/>
    </source>
</evidence>
<dbReference type="OrthoDB" id="10012075at2759"/>
<gene>
    <name evidence="11" type="primary">RvY_14642-1</name>
    <name evidence="11" type="synonym">RvY_14642.1</name>
    <name evidence="11" type="ORF">RvY_14642</name>
</gene>
<dbReference type="Gene3D" id="2.60.40.10">
    <property type="entry name" value="Immunoglobulins"/>
    <property type="match status" value="3"/>
</dbReference>
<comment type="caution">
    <text evidence="11">The sequence shown here is derived from an EMBL/GenBank/DDBJ whole genome shotgun (WGS) entry which is preliminary data.</text>
</comment>
<keyword evidence="3 9" id="KW-0732">Signal</keyword>
<keyword evidence="2" id="KW-1003">Cell membrane</keyword>
<dbReference type="InterPro" id="IPR036179">
    <property type="entry name" value="Ig-like_dom_sf"/>
</dbReference>
<keyword evidence="8" id="KW-0393">Immunoglobulin domain</keyword>
<evidence type="ECO:0000313" key="12">
    <source>
        <dbReference type="Proteomes" id="UP000186922"/>
    </source>
</evidence>
<dbReference type="PANTHER" id="PTHR12231:SF253">
    <property type="entry name" value="DPR-INTERACTING PROTEIN ETA, ISOFORM B-RELATED"/>
    <property type="match status" value="1"/>
</dbReference>
<keyword evidence="6" id="KW-1015">Disulfide bond</keyword>
<dbReference type="InterPro" id="IPR051170">
    <property type="entry name" value="Neural/epithelial_adhesion"/>
</dbReference>
<evidence type="ECO:0000313" key="11">
    <source>
        <dbReference type="EMBL" id="GAV04353.1"/>
    </source>
</evidence>
<evidence type="ECO:0000256" key="6">
    <source>
        <dbReference type="ARBA" id="ARBA00023157"/>
    </source>
</evidence>
<reference evidence="11 12" key="1">
    <citation type="journal article" date="2016" name="Nat. Commun.">
        <title>Extremotolerant tardigrade genome and improved radiotolerance of human cultured cells by tardigrade-unique protein.</title>
        <authorList>
            <person name="Hashimoto T."/>
            <person name="Horikawa D.D."/>
            <person name="Saito Y."/>
            <person name="Kuwahara H."/>
            <person name="Kozuka-Hata H."/>
            <person name="Shin-I T."/>
            <person name="Minakuchi Y."/>
            <person name="Ohishi K."/>
            <person name="Motoyama A."/>
            <person name="Aizu T."/>
            <person name="Enomoto A."/>
            <person name="Kondo K."/>
            <person name="Tanaka S."/>
            <person name="Hara Y."/>
            <person name="Koshikawa S."/>
            <person name="Sagara H."/>
            <person name="Miura T."/>
            <person name="Yokobori S."/>
            <person name="Miyagawa K."/>
            <person name="Suzuki Y."/>
            <person name="Kubo T."/>
            <person name="Oyama M."/>
            <person name="Kohara Y."/>
            <person name="Fujiyama A."/>
            <person name="Arakawa K."/>
            <person name="Katayama T."/>
            <person name="Toyoda A."/>
            <person name="Kunieda T."/>
        </authorList>
    </citation>
    <scope>NUCLEOTIDE SEQUENCE [LARGE SCALE GENOMIC DNA]</scope>
    <source>
        <strain evidence="11 12">YOKOZUNA-1</strain>
    </source>
</reference>
<feature type="domain" description="Ig-like" evidence="10">
    <location>
        <begin position="152"/>
        <end position="243"/>
    </location>
</feature>
<dbReference type="STRING" id="947166.A0A1D1VVS8"/>
<dbReference type="SMART" id="SM00409">
    <property type="entry name" value="IG"/>
    <property type="match status" value="3"/>
</dbReference>
<sequence>MQPLCCSVVFAALTLALLSHNETTRGAAQGKKQHSKHRFFEKSKDVEFVNAIKNQSVPLGQDAEFTCKVNRLSSKGLQLQLVWIKLDTQTILAIERQIVQHNPRITVHQSADRLEFTLRIRNVEAEDAGVYCCRINTKPFMQMKAALVVQLPPVIIAGETTDYVMVEEGEDVTLKCKATGLPPPTITWTREDNGLLRPKGQEKMYSYKGSTLHMTRVSRADMATYVCLVSNGVPPAVSQKVVVKVEFAPIVWVEPKYVAAWIGSAAHLKCEVEAFPQAIFFWYHEGNPLTNNAKYEVKTEAIGHSGYRTRMFLTIKAVDEKDYGEYTCTANNYLATVEGTAKLYEVDVPKRGSVPQTDGDGAYDPQMDQQALTSEHTKSLLARRGKSSAIRLSSQTWHCSLVFSFLILITICRDQRRFS</sequence>
<dbReference type="SMART" id="SM00406">
    <property type="entry name" value="IGv"/>
    <property type="match status" value="3"/>
</dbReference>
<feature type="chain" id="PRO_5008898910" description="Ig-like domain-containing protein" evidence="9">
    <location>
        <begin position="17"/>
        <end position="419"/>
    </location>
</feature>
<dbReference type="PROSITE" id="PS50835">
    <property type="entry name" value="IG_LIKE"/>
    <property type="match status" value="3"/>
</dbReference>
<evidence type="ECO:0000256" key="2">
    <source>
        <dbReference type="ARBA" id="ARBA00022475"/>
    </source>
</evidence>
<evidence type="ECO:0000256" key="3">
    <source>
        <dbReference type="ARBA" id="ARBA00022729"/>
    </source>
</evidence>
<protein>
    <recommendedName>
        <fullName evidence="10">Ig-like domain-containing protein</fullName>
    </recommendedName>
</protein>
<name>A0A1D1VVS8_RAMVA</name>
<feature type="domain" description="Ig-like" evidence="10">
    <location>
        <begin position="44"/>
        <end position="148"/>
    </location>
</feature>
<keyword evidence="4" id="KW-0677">Repeat</keyword>
<organism evidence="11 12">
    <name type="scientific">Ramazzottius varieornatus</name>
    <name type="common">Water bear</name>
    <name type="synonym">Tardigrade</name>
    <dbReference type="NCBI Taxonomy" id="947166"/>
    <lineage>
        <taxon>Eukaryota</taxon>
        <taxon>Metazoa</taxon>
        <taxon>Ecdysozoa</taxon>
        <taxon>Tardigrada</taxon>
        <taxon>Eutardigrada</taxon>
        <taxon>Parachela</taxon>
        <taxon>Hypsibioidea</taxon>
        <taxon>Ramazzottiidae</taxon>
        <taxon>Ramazzottius</taxon>
    </lineage>
</organism>
<proteinExistence type="predicted"/>
<dbReference type="InterPro" id="IPR003598">
    <property type="entry name" value="Ig_sub2"/>
</dbReference>